<reference evidence="1 2" key="2">
    <citation type="journal article" date="2016" name="Science">
        <title>A bacterium that degrades and assimilates poly(ethylene terephthalate).</title>
        <authorList>
            <person name="Yoshida S."/>
            <person name="Hiraga K."/>
            <person name="Takehana T."/>
            <person name="Taniguchi I."/>
            <person name="Yamaji H."/>
            <person name="Maeda Y."/>
            <person name="Toyohara K."/>
            <person name="Miyamoto K."/>
            <person name="Kimura Y."/>
            <person name="Oda K."/>
        </authorList>
    </citation>
    <scope>NUCLEOTIDE SEQUENCE [LARGE SCALE GENOMIC DNA]</scope>
    <source>
        <strain evidence="2">NBRC 110686 / TISTR 2288 / 201-F6</strain>
    </source>
</reference>
<gene>
    <name evidence="1" type="ORF">ISF6_1139</name>
</gene>
<dbReference type="STRING" id="1547922.ISF6_1139"/>
<reference evidence="2" key="1">
    <citation type="submission" date="2015-07" db="EMBL/GenBank/DDBJ databases">
        <title>Discovery of a poly(ethylene terephthalate assimilation.</title>
        <authorList>
            <person name="Yoshida S."/>
            <person name="Hiraga K."/>
            <person name="Takehana T."/>
            <person name="Taniguchi I."/>
            <person name="Yamaji H."/>
            <person name="Maeda Y."/>
            <person name="Toyohara K."/>
            <person name="Miyamoto K."/>
            <person name="Kimura Y."/>
            <person name="Oda K."/>
        </authorList>
    </citation>
    <scope>NUCLEOTIDE SEQUENCE [LARGE SCALE GENOMIC DNA]</scope>
    <source>
        <strain evidence="2">NBRC 110686 / TISTR 2288 / 201-F6</strain>
    </source>
</reference>
<name>A0A0K8NYB9_PISS1</name>
<dbReference type="EMBL" id="BBYR01000021">
    <property type="protein sequence ID" value="GAP35368.1"/>
    <property type="molecule type" value="Genomic_DNA"/>
</dbReference>
<evidence type="ECO:0000313" key="2">
    <source>
        <dbReference type="Proteomes" id="UP000037660"/>
    </source>
</evidence>
<dbReference type="Proteomes" id="UP000037660">
    <property type="component" value="Unassembled WGS sequence"/>
</dbReference>
<protein>
    <submittedName>
        <fullName evidence="1">Uncharacterized protein</fullName>
    </submittedName>
</protein>
<dbReference type="AlphaFoldDB" id="A0A0K8NYB9"/>
<organism evidence="1 2">
    <name type="scientific">Piscinibacter sakaiensis</name>
    <name type="common">Ideonella sakaiensis</name>
    <dbReference type="NCBI Taxonomy" id="1547922"/>
    <lineage>
        <taxon>Bacteria</taxon>
        <taxon>Pseudomonadati</taxon>
        <taxon>Pseudomonadota</taxon>
        <taxon>Betaproteobacteria</taxon>
        <taxon>Burkholderiales</taxon>
        <taxon>Sphaerotilaceae</taxon>
        <taxon>Piscinibacter</taxon>
    </lineage>
</organism>
<sequence>MPLSMTNPLKAADIHSMVTLKAGKVLLLRGHRRDELVIKVETNVQESTVKSSGYVVKALDKLAVAKALQPSEQRELLGYVRRLLEAERFYAEIDGGRQSPDYPNIRLACAAIEEPGGAITKMENLRVLDLNAALQQMCAQHVGTAHGRFVEALTEPGGLEMVGQIVVADLLTGNNDRFDFQYDMPIPKDFGPVTLNFKRLINVGNVMIAIDPSKEGKGSSGYRPVMLDYLDPGSMAMRLMRDPKVRMTEMDSQKWPARRILPDWQQRQKAAEDVAHDLLLCANPFGTNGGVFKHVEDLRVAAGMEEGLRKIIKHLHGRKVHPAIEDLLKLVQKTLK</sequence>
<keyword evidence="2" id="KW-1185">Reference proteome</keyword>
<dbReference type="RefSeq" id="WP_054019429.1">
    <property type="nucleotide sequence ID" value="NZ_BBYR01000021.1"/>
</dbReference>
<accession>A0A0K8NYB9</accession>
<comment type="caution">
    <text evidence="1">The sequence shown here is derived from an EMBL/GenBank/DDBJ whole genome shotgun (WGS) entry which is preliminary data.</text>
</comment>
<evidence type="ECO:0000313" key="1">
    <source>
        <dbReference type="EMBL" id="GAP35368.1"/>
    </source>
</evidence>
<proteinExistence type="predicted"/>